<dbReference type="Proteomes" id="UP000269198">
    <property type="component" value="Unassembled WGS sequence"/>
</dbReference>
<evidence type="ECO:0000313" key="4">
    <source>
        <dbReference type="EMBL" id="RNL84739.1"/>
    </source>
</evidence>
<comment type="caution">
    <text evidence="4">The sequence shown here is derived from an EMBL/GenBank/DDBJ whole genome shotgun (WGS) entry which is preliminary data.</text>
</comment>
<dbReference type="AlphaFoldDB" id="A0A3N0EAG3"/>
<evidence type="ECO:0000259" key="3">
    <source>
        <dbReference type="PROSITE" id="PS50966"/>
    </source>
</evidence>
<protein>
    <recommendedName>
        <fullName evidence="3">SWIM-type domain-containing protein</fullName>
    </recommendedName>
</protein>
<evidence type="ECO:0000256" key="2">
    <source>
        <dbReference type="SAM" id="MobiDB-lite"/>
    </source>
</evidence>
<keyword evidence="5" id="KW-1185">Reference proteome</keyword>
<sequence length="233" mass="25648">MAQHRFRVEDLKSATDPQWFARGERYFEQGRVSRLRYDQRGVSAVVDGSRNYLVRIDTSDGVLSDSCTCALGQDGYSWCKHAVAVALAWLATDRETTSSPPPPPDPELSAFLEDQDSAWLAEQLLRIADDQPAVLARLQAAAGTHTAVDTARDALYRAITGYTPDPDGWNPGDGGAEWLRQAIDTLDDLVEYGYEAEAAELAADAHALFDKTHEGYEDGHSERLREMGGLDSD</sequence>
<dbReference type="PROSITE" id="PS50966">
    <property type="entry name" value="ZF_SWIM"/>
    <property type="match status" value="1"/>
</dbReference>
<keyword evidence="1" id="KW-0862">Zinc</keyword>
<keyword evidence="1" id="KW-0863">Zinc-finger</keyword>
<keyword evidence="1" id="KW-0479">Metal-binding</keyword>
<dbReference type="GO" id="GO:0008270">
    <property type="term" value="F:zinc ion binding"/>
    <property type="evidence" value="ECO:0007669"/>
    <property type="project" value="UniProtKB-KW"/>
</dbReference>
<evidence type="ECO:0000256" key="1">
    <source>
        <dbReference type="PROSITE-ProRule" id="PRU00325"/>
    </source>
</evidence>
<feature type="region of interest" description="Disordered" evidence="2">
    <location>
        <begin position="213"/>
        <end position="233"/>
    </location>
</feature>
<dbReference type="RefSeq" id="WP_123201179.1">
    <property type="nucleotide sequence ID" value="NZ_RJMB01000009.1"/>
</dbReference>
<proteinExistence type="predicted"/>
<name>A0A3N0EAG3_9ACTN</name>
<dbReference type="Pfam" id="PF04434">
    <property type="entry name" value="SWIM"/>
    <property type="match status" value="1"/>
</dbReference>
<feature type="domain" description="SWIM-type" evidence="3">
    <location>
        <begin position="52"/>
        <end position="90"/>
    </location>
</feature>
<organism evidence="4 5">
    <name type="scientific">Halostreptopolyspora alba</name>
    <dbReference type="NCBI Taxonomy" id="2487137"/>
    <lineage>
        <taxon>Bacteria</taxon>
        <taxon>Bacillati</taxon>
        <taxon>Actinomycetota</taxon>
        <taxon>Actinomycetes</taxon>
        <taxon>Streptosporangiales</taxon>
        <taxon>Nocardiopsidaceae</taxon>
        <taxon>Halostreptopolyspora</taxon>
    </lineage>
</organism>
<accession>A0A3N0EAG3</accession>
<dbReference type="InterPro" id="IPR007527">
    <property type="entry name" value="Znf_SWIM"/>
</dbReference>
<gene>
    <name evidence="4" type="ORF">EFW17_10565</name>
</gene>
<evidence type="ECO:0000313" key="5">
    <source>
        <dbReference type="Proteomes" id="UP000269198"/>
    </source>
</evidence>
<dbReference type="OrthoDB" id="3677745at2"/>
<reference evidence="4 5" key="1">
    <citation type="submission" date="2018-11" db="EMBL/GenBank/DDBJ databases">
        <title>The genome draft of YIM 96095.</title>
        <authorList>
            <person name="Tang S.-K."/>
            <person name="Chunyu W.-X."/>
            <person name="Feng Y.-Z."/>
        </authorList>
    </citation>
    <scope>NUCLEOTIDE SEQUENCE [LARGE SCALE GENOMIC DNA]</scope>
    <source>
        <strain evidence="4 5">YIM 96095</strain>
    </source>
</reference>
<dbReference type="EMBL" id="RJMB01000009">
    <property type="protein sequence ID" value="RNL84739.1"/>
    <property type="molecule type" value="Genomic_DNA"/>
</dbReference>